<dbReference type="Proteomes" id="UP000695000">
    <property type="component" value="Unplaced"/>
</dbReference>
<dbReference type="GeneID" id="108561325"/>
<dbReference type="RefSeq" id="XP_017774686.1">
    <property type="nucleotide sequence ID" value="XM_017919197.1"/>
</dbReference>
<dbReference type="InterPro" id="IPR023780">
    <property type="entry name" value="Chromo_domain"/>
</dbReference>
<accession>A0ABM1MJD6</accession>
<dbReference type="PANTHER" id="PTHR22812">
    <property type="entry name" value="CHROMOBOX PROTEIN"/>
    <property type="match status" value="1"/>
</dbReference>
<dbReference type="SMART" id="SM00298">
    <property type="entry name" value="CHROMO"/>
    <property type="match status" value="1"/>
</dbReference>
<dbReference type="SMART" id="SM00300">
    <property type="entry name" value="ChSh"/>
    <property type="match status" value="2"/>
</dbReference>
<reference evidence="5 6" key="1">
    <citation type="submission" date="2025-05" db="UniProtKB">
        <authorList>
            <consortium name="RefSeq"/>
        </authorList>
    </citation>
    <scope>IDENTIFICATION</scope>
    <source>
        <tissue evidence="5 6">Whole Larva</tissue>
    </source>
</reference>
<evidence type="ECO:0000256" key="1">
    <source>
        <dbReference type="ARBA" id="ARBA00004123"/>
    </source>
</evidence>
<proteinExistence type="predicted"/>
<evidence type="ECO:0000313" key="7">
    <source>
        <dbReference type="RefSeq" id="XP_017774687.1"/>
    </source>
</evidence>
<evidence type="ECO:0000313" key="6">
    <source>
        <dbReference type="RefSeq" id="XP_017774686.1"/>
    </source>
</evidence>
<comment type="subcellular location">
    <subcellularLocation>
        <location evidence="1">Nucleus</location>
    </subcellularLocation>
</comment>
<dbReference type="Pfam" id="PF01393">
    <property type="entry name" value="Chromo_shadow"/>
    <property type="match status" value="2"/>
</dbReference>
<protein>
    <submittedName>
        <fullName evidence="5 6">Chromobox protein homolog 3-like isoform X1</fullName>
    </submittedName>
</protein>
<dbReference type="RefSeq" id="XP_017774685.1">
    <property type="nucleotide sequence ID" value="XM_017919196.1"/>
</dbReference>
<dbReference type="PROSITE" id="PS00598">
    <property type="entry name" value="CHROMO_1"/>
    <property type="match status" value="1"/>
</dbReference>
<dbReference type="Gene3D" id="2.40.50.40">
    <property type="match status" value="3"/>
</dbReference>
<evidence type="ECO:0000313" key="4">
    <source>
        <dbReference type="Proteomes" id="UP000695000"/>
    </source>
</evidence>
<dbReference type="RefSeq" id="XP_017774687.1">
    <property type="nucleotide sequence ID" value="XM_017919198.1"/>
</dbReference>
<keyword evidence="4" id="KW-1185">Reference proteome</keyword>
<sequence>MQKSKVYPVEKILDKRIDNGRVKYLLKWQGYPEHASTWEPVEYLKCPDLIERYEQEEKEKSRPVLTYVSDHNHPPYNNNKKFEYIVGVTNENKGSNHSGTLLYLIKLEGLNIATTHSATIINNTHPQMVISFYESIIEWSEVKETEVPNLDLSTSVKKDFKDLPEAVIGATKVKGKLRFLMRWTSPEERIEFVWAKEAYLKWPQLVIDFFTSKLDWEPISA</sequence>
<name>A0ABM1MJD6_NICVS</name>
<evidence type="ECO:0000313" key="5">
    <source>
        <dbReference type="RefSeq" id="XP_017774685.1"/>
    </source>
</evidence>
<dbReference type="PROSITE" id="PS50013">
    <property type="entry name" value="CHROMO_2"/>
    <property type="match status" value="2"/>
</dbReference>
<evidence type="ECO:0000256" key="2">
    <source>
        <dbReference type="ARBA" id="ARBA00023242"/>
    </source>
</evidence>
<evidence type="ECO:0000259" key="3">
    <source>
        <dbReference type="PROSITE" id="PS50013"/>
    </source>
</evidence>
<feature type="domain" description="Chromo" evidence="3">
    <location>
        <begin position="162"/>
        <end position="221"/>
    </location>
</feature>
<dbReference type="CDD" id="cd00034">
    <property type="entry name" value="CSD"/>
    <property type="match status" value="2"/>
</dbReference>
<dbReference type="SUPFAM" id="SSF54160">
    <property type="entry name" value="Chromo domain-like"/>
    <property type="match status" value="3"/>
</dbReference>
<gene>
    <name evidence="5 6 7" type="primary">LOC108561325</name>
</gene>
<dbReference type="InterPro" id="IPR051219">
    <property type="entry name" value="Heterochromatin_chromo-domain"/>
</dbReference>
<keyword evidence="2" id="KW-0539">Nucleus</keyword>
<dbReference type="InterPro" id="IPR016197">
    <property type="entry name" value="Chromo-like_dom_sf"/>
</dbReference>
<dbReference type="InterPro" id="IPR000953">
    <property type="entry name" value="Chromo/chromo_shadow_dom"/>
</dbReference>
<dbReference type="InterPro" id="IPR008251">
    <property type="entry name" value="Chromo_shadow_dom"/>
</dbReference>
<dbReference type="InterPro" id="IPR023779">
    <property type="entry name" value="Chromodomain_CS"/>
</dbReference>
<dbReference type="Pfam" id="PF00385">
    <property type="entry name" value="Chromo"/>
    <property type="match status" value="1"/>
</dbReference>
<feature type="domain" description="Chromo" evidence="3">
    <location>
        <begin position="7"/>
        <end position="65"/>
    </location>
</feature>
<organism evidence="4 6">
    <name type="scientific">Nicrophorus vespilloides</name>
    <name type="common">Boreal carrion beetle</name>
    <dbReference type="NCBI Taxonomy" id="110193"/>
    <lineage>
        <taxon>Eukaryota</taxon>
        <taxon>Metazoa</taxon>
        <taxon>Ecdysozoa</taxon>
        <taxon>Arthropoda</taxon>
        <taxon>Hexapoda</taxon>
        <taxon>Insecta</taxon>
        <taxon>Pterygota</taxon>
        <taxon>Neoptera</taxon>
        <taxon>Endopterygota</taxon>
        <taxon>Coleoptera</taxon>
        <taxon>Polyphaga</taxon>
        <taxon>Staphyliniformia</taxon>
        <taxon>Silphidae</taxon>
        <taxon>Nicrophorinae</taxon>
        <taxon>Nicrophorus</taxon>
    </lineage>
</organism>